<dbReference type="AlphaFoldDB" id="A0A3G8ZMQ1"/>
<dbReference type="InterPro" id="IPR012808">
    <property type="entry name" value="CHP02453"/>
</dbReference>
<dbReference type="RefSeq" id="WP_124799531.1">
    <property type="nucleotide sequence ID" value="NZ_CP034170.1"/>
</dbReference>
<dbReference type="Pfam" id="PF09365">
    <property type="entry name" value="DUF2461"/>
    <property type="match status" value="1"/>
</dbReference>
<sequence>MSFTGIPLTALDFYEDLEVDNSKIFWAANKHIYDVSVKAPMAALALEMEPEFGHGKLFRPFRDVRFAKDKTPYKTHQGLWFDESALYVEVGAEGLAVAGGFWRTMPDQVARYRAAIDNDLHAGALDKILATLRKAKFEIHGEQLSRVPSGFAKDHERAELLKYKTLVARKMIGAPAWIDTPQAKTEISKSWRQITPLVQWLKQHVGNSDLPARG</sequence>
<dbReference type="OrthoDB" id="9794241at2"/>
<name>A0A3G8ZMQ1_9ACTN</name>
<protein>
    <submittedName>
        <fullName evidence="1">DUF2461 domain-containing protein</fullName>
    </submittedName>
</protein>
<proteinExistence type="predicted"/>
<evidence type="ECO:0000313" key="1">
    <source>
        <dbReference type="EMBL" id="AZI58622.1"/>
    </source>
</evidence>
<evidence type="ECO:0000313" key="2">
    <source>
        <dbReference type="Proteomes" id="UP000268084"/>
    </source>
</evidence>
<organism evidence="1 2">
    <name type="scientific">Nakamurella antarctica</name>
    <dbReference type="NCBI Taxonomy" id="1902245"/>
    <lineage>
        <taxon>Bacteria</taxon>
        <taxon>Bacillati</taxon>
        <taxon>Actinomycetota</taxon>
        <taxon>Actinomycetes</taxon>
        <taxon>Nakamurellales</taxon>
        <taxon>Nakamurellaceae</taxon>
        <taxon>Nakamurella</taxon>
    </lineage>
</organism>
<reference evidence="1 2" key="1">
    <citation type="submission" date="2018-11" db="EMBL/GenBank/DDBJ databases">
        <authorList>
            <person name="Da X."/>
        </authorList>
    </citation>
    <scope>NUCLEOTIDE SEQUENCE [LARGE SCALE GENOMIC DNA]</scope>
    <source>
        <strain evidence="1 2">S14-144</strain>
    </source>
</reference>
<dbReference type="EMBL" id="CP034170">
    <property type="protein sequence ID" value="AZI58622.1"/>
    <property type="molecule type" value="Genomic_DNA"/>
</dbReference>
<reference evidence="1 2" key="2">
    <citation type="submission" date="2018-12" db="EMBL/GenBank/DDBJ databases">
        <title>Nakamurella antarcticus sp. nov., isolated from Antarctica South Shetland Islands soil.</title>
        <authorList>
            <person name="Peng F."/>
        </authorList>
    </citation>
    <scope>NUCLEOTIDE SEQUENCE [LARGE SCALE GENOMIC DNA]</scope>
    <source>
        <strain evidence="1 2">S14-144</strain>
    </source>
</reference>
<dbReference type="NCBIfam" id="TIGR02453">
    <property type="entry name" value="TIGR02453 family protein"/>
    <property type="match status" value="1"/>
</dbReference>
<dbReference type="InterPro" id="IPR015996">
    <property type="entry name" value="UCP028451"/>
</dbReference>
<keyword evidence="2" id="KW-1185">Reference proteome</keyword>
<dbReference type="PANTHER" id="PTHR36452:SF1">
    <property type="entry name" value="DUF2461 DOMAIN-CONTAINING PROTEIN"/>
    <property type="match status" value="1"/>
</dbReference>
<dbReference type="PIRSF" id="PIRSF028451">
    <property type="entry name" value="UCP028451"/>
    <property type="match status" value="1"/>
</dbReference>
<gene>
    <name evidence="1" type="ORF">EH165_11245</name>
</gene>
<dbReference type="Proteomes" id="UP000268084">
    <property type="component" value="Chromosome"/>
</dbReference>
<accession>A0A3G8ZMQ1</accession>
<dbReference type="KEGG" id="nak:EH165_11245"/>
<dbReference type="PANTHER" id="PTHR36452">
    <property type="entry name" value="CHROMOSOME 12, WHOLE GENOME SHOTGUN SEQUENCE"/>
    <property type="match status" value="1"/>
</dbReference>